<accession>A0ABQ9IM06</accession>
<keyword evidence="9" id="KW-1185">Reference proteome</keyword>
<evidence type="ECO:0000256" key="4">
    <source>
        <dbReference type="ARBA" id="ARBA00022759"/>
    </source>
</evidence>
<evidence type="ECO:0000256" key="5">
    <source>
        <dbReference type="ARBA" id="ARBA00022801"/>
    </source>
</evidence>
<keyword evidence="6" id="KW-0695">RNA-directed DNA polymerase</keyword>
<evidence type="ECO:0000256" key="1">
    <source>
        <dbReference type="ARBA" id="ARBA00022679"/>
    </source>
</evidence>
<evidence type="ECO:0000256" key="3">
    <source>
        <dbReference type="ARBA" id="ARBA00022722"/>
    </source>
</evidence>
<keyword evidence="1" id="KW-0808">Transferase</keyword>
<feature type="domain" description="Reverse transcriptase RNase H-like" evidence="7">
    <location>
        <begin position="47"/>
        <end position="149"/>
    </location>
</feature>
<dbReference type="EMBL" id="JARBHB010000001">
    <property type="protein sequence ID" value="KAJ8897721.1"/>
    <property type="molecule type" value="Genomic_DNA"/>
</dbReference>
<sequence>MPFSVIEVRYFGHLIGSSGISPDPKLIETVQLYTTLTTSPVLAYPYFSKPFVLATDASQFAIGSVLSQVVNDEEHPVANASRQLNKAEIHYSVTEKGPLAVVWSIKYFRCYLVGNEFTIGIYHAALKWMLGLKDPSGRLMHWSLQLSKYIYKIQHRPGRKQRNADCTSRRAHLSSLGLSRMKFYRNVMILSMLVSEVKKATNHKVAERHWWINCKQSVDHYVQNCFSSNRL</sequence>
<keyword evidence="2" id="KW-0548">Nucleotidyltransferase</keyword>
<dbReference type="Proteomes" id="UP001159363">
    <property type="component" value="Chromosome 1"/>
</dbReference>
<protein>
    <recommendedName>
        <fullName evidence="7">Reverse transcriptase RNase H-like domain-containing protein</fullName>
    </recommendedName>
</protein>
<dbReference type="PANTHER" id="PTHR37984:SF5">
    <property type="entry name" value="PROTEIN NYNRIN-LIKE"/>
    <property type="match status" value="1"/>
</dbReference>
<reference evidence="8 9" key="1">
    <citation type="submission" date="2023-02" db="EMBL/GenBank/DDBJ databases">
        <title>LHISI_Scaffold_Assembly.</title>
        <authorList>
            <person name="Stuart O.P."/>
            <person name="Cleave R."/>
            <person name="Magrath M.J.L."/>
            <person name="Mikheyev A.S."/>
        </authorList>
    </citation>
    <scope>NUCLEOTIDE SEQUENCE [LARGE SCALE GENOMIC DNA]</scope>
    <source>
        <strain evidence="8">Daus_M_001</strain>
        <tissue evidence="8">Leg muscle</tissue>
    </source>
</reference>
<dbReference type="InterPro" id="IPR050951">
    <property type="entry name" value="Retrovirus_Pol_polyprotein"/>
</dbReference>
<dbReference type="InterPro" id="IPR041373">
    <property type="entry name" value="RT_RNaseH"/>
</dbReference>
<dbReference type="Gene3D" id="3.10.20.370">
    <property type="match status" value="1"/>
</dbReference>
<dbReference type="InterPro" id="IPR043502">
    <property type="entry name" value="DNA/RNA_pol_sf"/>
</dbReference>
<comment type="caution">
    <text evidence="8">The sequence shown here is derived from an EMBL/GenBank/DDBJ whole genome shotgun (WGS) entry which is preliminary data.</text>
</comment>
<keyword evidence="3" id="KW-0540">Nuclease</keyword>
<evidence type="ECO:0000256" key="2">
    <source>
        <dbReference type="ARBA" id="ARBA00022695"/>
    </source>
</evidence>
<evidence type="ECO:0000313" key="9">
    <source>
        <dbReference type="Proteomes" id="UP001159363"/>
    </source>
</evidence>
<evidence type="ECO:0000259" key="7">
    <source>
        <dbReference type="Pfam" id="PF17917"/>
    </source>
</evidence>
<organism evidence="8 9">
    <name type="scientific">Dryococelus australis</name>
    <dbReference type="NCBI Taxonomy" id="614101"/>
    <lineage>
        <taxon>Eukaryota</taxon>
        <taxon>Metazoa</taxon>
        <taxon>Ecdysozoa</taxon>
        <taxon>Arthropoda</taxon>
        <taxon>Hexapoda</taxon>
        <taxon>Insecta</taxon>
        <taxon>Pterygota</taxon>
        <taxon>Neoptera</taxon>
        <taxon>Polyneoptera</taxon>
        <taxon>Phasmatodea</taxon>
        <taxon>Verophasmatodea</taxon>
        <taxon>Anareolatae</taxon>
        <taxon>Phasmatidae</taxon>
        <taxon>Eurycanthinae</taxon>
        <taxon>Dryococelus</taxon>
    </lineage>
</organism>
<dbReference type="Pfam" id="PF17917">
    <property type="entry name" value="RT_RNaseH"/>
    <property type="match status" value="1"/>
</dbReference>
<dbReference type="PANTHER" id="PTHR37984">
    <property type="entry name" value="PROTEIN CBG26694"/>
    <property type="match status" value="1"/>
</dbReference>
<gene>
    <name evidence="8" type="ORF">PR048_003071</name>
</gene>
<keyword evidence="5" id="KW-0378">Hydrolase</keyword>
<keyword evidence="4" id="KW-0255">Endonuclease</keyword>
<name>A0ABQ9IM06_9NEOP</name>
<dbReference type="CDD" id="cd09274">
    <property type="entry name" value="RNase_HI_RT_Ty3"/>
    <property type="match status" value="1"/>
</dbReference>
<evidence type="ECO:0000313" key="8">
    <source>
        <dbReference type="EMBL" id="KAJ8897721.1"/>
    </source>
</evidence>
<evidence type="ECO:0000256" key="6">
    <source>
        <dbReference type="ARBA" id="ARBA00022918"/>
    </source>
</evidence>
<proteinExistence type="predicted"/>
<dbReference type="SUPFAM" id="SSF56672">
    <property type="entry name" value="DNA/RNA polymerases"/>
    <property type="match status" value="1"/>
</dbReference>